<evidence type="ECO:0000256" key="8">
    <source>
        <dbReference type="RuleBase" id="RU361168"/>
    </source>
</evidence>
<dbReference type="InterPro" id="IPR013785">
    <property type="entry name" value="Aldolase_TIM"/>
</dbReference>
<gene>
    <name evidence="10" type="ORF">CAOG_003210</name>
</gene>
<dbReference type="InterPro" id="IPR041233">
    <property type="entry name" value="Melibiase_C"/>
</dbReference>
<protein>
    <recommendedName>
        <fullName evidence="3 8">Alpha-galactosidase</fullName>
        <ecNumber evidence="3 8">3.2.1.22</ecNumber>
    </recommendedName>
    <alternativeName>
        <fullName evidence="8">Melibiase</fullName>
    </alternativeName>
</protein>
<feature type="domain" description="Alpha galactosidase C-terminal" evidence="9">
    <location>
        <begin position="331"/>
        <end position="407"/>
    </location>
</feature>
<dbReference type="PRINTS" id="PR00740">
    <property type="entry name" value="GLHYDRLASE27"/>
</dbReference>
<dbReference type="Proteomes" id="UP000008743">
    <property type="component" value="Unassembled WGS sequence"/>
</dbReference>
<reference evidence="11" key="1">
    <citation type="submission" date="2011-02" db="EMBL/GenBank/DDBJ databases">
        <title>The Genome Sequence of Capsaspora owczarzaki ATCC 30864.</title>
        <authorList>
            <person name="Russ C."/>
            <person name="Cuomo C."/>
            <person name="Burger G."/>
            <person name="Gray M.W."/>
            <person name="Holland P.W.H."/>
            <person name="King N."/>
            <person name="Lang F.B.F."/>
            <person name="Roger A.J."/>
            <person name="Ruiz-Trillo I."/>
            <person name="Young S.K."/>
            <person name="Zeng Q."/>
            <person name="Gargeya S."/>
            <person name="Alvarado L."/>
            <person name="Berlin A."/>
            <person name="Chapman S.B."/>
            <person name="Chen Z."/>
            <person name="Freedman E."/>
            <person name="Gellesch M."/>
            <person name="Goldberg J."/>
            <person name="Griggs A."/>
            <person name="Gujja S."/>
            <person name="Heilman E."/>
            <person name="Heiman D."/>
            <person name="Howarth C."/>
            <person name="Mehta T."/>
            <person name="Neiman D."/>
            <person name="Pearson M."/>
            <person name="Roberts A."/>
            <person name="Saif S."/>
            <person name="Shea T."/>
            <person name="Shenoy N."/>
            <person name="Sisk P."/>
            <person name="Stolte C."/>
            <person name="Sykes S."/>
            <person name="White J."/>
            <person name="Yandava C."/>
            <person name="Haas B."/>
            <person name="Nusbaum C."/>
            <person name="Birren B."/>
        </authorList>
    </citation>
    <scope>NUCLEOTIDE SEQUENCE</scope>
    <source>
        <strain evidence="11">ATCC 30864</strain>
    </source>
</reference>
<evidence type="ECO:0000256" key="6">
    <source>
        <dbReference type="ARBA" id="ARBA00023157"/>
    </source>
</evidence>
<dbReference type="GO" id="GO:0004557">
    <property type="term" value="F:alpha-galactosidase activity"/>
    <property type="evidence" value="ECO:0007669"/>
    <property type="project" value="UniProtKB-EC"/>
</dbReference>
<keyword evidence="5 8" id="KW-0378">Hydrolase</keyword>
<dbReference type="GO" id="GO:0005975">
    <property type="term" value="P:carbohydrate metabolic process"/>
    <property type="evidence" value="ECO:0007669"/>
    <property type="project" value="InterPro"/>
</dbReference>
<proteinExistence type="inferred from homology"/>
<keyword evidence="6 8" id="KW-1015">Disulfide bond</keyword>
<dbReference type="EMBL" id="KE346363">
    <property type="protein sequence ID" value="KJE92196.1"/>
    <property type="molecule type" value="Genomic_DNA"/>
</dbReference>
<sequence>MFAHLLCMFCTIHAVIIPPLLLIQSFFTMKLALAAVCIAALAASSVAIDNGLARTPQMGFNTWNKFHCTINETLIRNTADSLLKTGLAAVGYKYINLDDCWQVSRTAQNVIVADPTAFPSGIAALANYIHSKGLLFGLYSDAGTNTCEGRPGSLGYETIDAQTYASWGVDYLKYDNCNAPSDQTPEVRYPVMRDALNATGRPIFFSMCEWGVDNPASWAGKVGNSWRTTGDISDSWTSMIGIVDQNEPLWQAAGPGGWNDPDMLEVGNGGMTTTEYRTHFTLWSLMKAPLIIGCDITNMSNDTLAILTNTELIEWNQDSLGVQGHRFTSVGNSQVWAGPLSNNRYALVLLNVDNSATANITTTWADIGLKTGAKYMARDVWQHKNVGLYAGTFSAEVPPHGVVAVTLSPY</sequence>
<dbReference type="AlphaFoldDB" id="A0A0D2UAY5"/>
<evidence type="ECO:0000313" key="10">
    <source>
        <dbReference type="EMBL" id="KJE92196.1"/>
    </source>
</evidence>
<dbReference type="FunFam" id="2.60.40.1180:FF:000008">
    <property type="entry name" value="Alpha-galactosidase"/>
    <property type="match status" value="1"/>
</dbReference>
<evidence type="ECO:0000313" key="11">
    <source>
        <dbReference type="Proteomes" id="UP000008743"/>
    </source>
</evidence>
<keyword evidence="7 8" id="KW-0326">Glycosidase</keyword>
<dbReference type="SUPFAM" id="SSF51445">
    <property type="entry name" value="(Trans)glycosidases"/>
    <property type="match status" value="1"/>
</dbReference>
<dbReference type="InParanoid" id="A0A0D2UAY5"/>
<dbReference type="STRING" id="595528.A0A0D2UAY5"/>
<dbReference type="SUPFAM" id="SSF51011">
    <property type="entry name" value="Glycosyl hydrolase domain"/>
    <property type="match status" value="1"/>
</dbReference>
<organism evidence="10 11">
    <name type="scientific">Capsaspora owczarzaki (strain ATCC 30864)</name>
    <dbReference type="NCBI Taxonomy" id="595528"/>
    <lineage>
        <taxon>Eukaryota</taxon>
        <taxon>Filasterea</taxon>
        <taxon>Capsaspora</taxon>
    </lineage>
</organism>
<keyword evidence="4" id="KW-0732">Signal</keyword>
<dbReference type="OrthoDB" id="5795902at2759"/>
<evidence type="ECO:0000256" key="3">
    <source>
        <dbReference type="ARBA" id="ARBA00012755"/>
    </source>
</evidence>
<keyword evidence="11" id="KW-1185">Reference proteome</keyword>
<evidence type="ECO:0000256" key="4">
    <source>
        <dbReference type="ARBA" id="ARBA00022729"/>
    </source>
</evidence>
<evidence type="ECO:0000256" key="2">
    <source>
        <dbReference type="ARBA" id="ARBA00009743"/>
    </source>
</evidence>
<dbReference type="Pfam" id="PF17801">
    <property type="entry name" value="Melibiase_C"/>
    <property type="match status" value="1"/>
</dbReference>
<name>A0A0D2UAY5_CAPO3</name>
<evidence type="ECO:0000256" key="5">
    <source>
        <dbReference type="ARBA" id="ARBA00022801"/>
    </source>
</evidence>
<dbReference type="eggNOG" id="KOG2366">
    <property type="taxonomic scope" value="Eukaryota"/>
</dbReference>
<dbReference type="Gene3D" id="3.20.20.70">
    <property type="entry name" value="Aldolase class I"/>
    <property type="match status" value="1"/>
</dbReference>
<dbReference type="CDD" id="cd14792">
    <property type="entry name" value="GH27"/>
    <property type="match status" value="1"/>
</dbReference>
<dbReference type="Pfam" id="PF16499">
    <property type="entry name" value="Melibiase_2"/>
    <property type="match status" value="1"/>
</dbReference>
<dbReference type="PANTHER" id="PTHR11452">
    <property type="entry name" value="ALPHA-GALACTOSIDASE/ALPHA-N-ACETYLGALACTOSAMINIDASE"/>
    <property type="match status" value="1"/>
</dbReference>
<accession>A0A0D2UAY5</accession>
<dbReference type="PhylomeDB" id="A0A0D2UAY5"/>
<dbReference type="PANTHER" id="PTHR11452:SF75">
    <property type="entry name" value="ALPHA-GALACTOSIDASE MEL1"/>
    <property type="match status" value="1"/>
</dbReference>
<dbReference type="EC" id="3.2.1.22" evidence="3 8"/>
<dbReference type="Gene3D" id="2.60.40.1180">
    <property type="entry name" value="Golgi alpha-mannosidase II"/>
    <property type="match status" value="1"/>
</dbReference>
<evidence type="ECO:0000259" key="9">
    <source>
        <dbReference type="Pfam" id="PF17801"/>
    </source>
</evidence>
<evidence type="ECO:0000256" key="1">
    <source>
        <dbReference type="ARBA" id="ARBA00001255"/>
    </source>
</evidence>
<dbReference type="FunFam" id="3.20.20.70:FF:000093">
    <property type="entry name" value="Alpha-galactosidase"/>
    <property type="match status" value="1"/>
</dbReference>
<comment type="similarity">
    <text evidence="2 8">Belongs to the glycosyl hydrolase 27 family.</text>
</comment>
<comment type="catalytic activity">
    <reaction evidence="1 8">
        <text>Hydrolysis of terminal, non-reducing alpha-D-galactose residues in alpha-D-galactosides, including galactose oligosaccharides, galactomannans and galactolipids.</text>
        <dbReference type="EC" id="3.2.1.22"/>
    </reaction>
</comment>
<dbReference type="InterPro" id="IPR013780">
    <property type="entry name" value="Glyco_hydro_b"/>
</dbReference>
<evidence type="ECO:0000256" key="7">
    <source>
        <dbReference type="ARBA" id="ARBA00023295"/>
    </source>
</evidence>
<dbReference type="InterPro" id="IPR017853">
    <property type="entry name" value="GH"/>
</dbReference>
<dbReference type="FunCoup" id="A0A0D2UAY5">
    <property type="interactions" value="139"/>
</dbReference>
<dbReference type="InterPro" id="IPR002241">
    <property type="entry name" value="Glyco_hydro_27"/>
</dbReference>